<evidence type="ECO:0000313" key="10">
    <source>
        <dbReference type="EMBL" id="NYE69625.1"/>
    </source>
</evidence>
<dbReference type="InterPro" id="IPR016064">
    <property type="entry name" value="NAD/diacylglycerol_kinase_sf"/>
</dbReference>
<comment type="catalytic activity">
    <reaction evidence="8 9">
        <text>NAD(+) + ATP = ADP + NADP(+) + H(+)</text>
        <dbReference type="Rhea" id="RHEA:18629"/>
        <dbReference type="ChEBI" id="CHEBI:15378"/>
        <dbReference type="ChEBI" id="CHEBI:30616"/>
        <dbReference type="ChEBI" id="CHEBI:57540"/>
        <dbReference type="ChEBI" id="CHEBI:58349"/>
        <dbReference type="ChEBI" id="CHEBI:456216"/>
        <dbReference type="EC" id="2.7.1.23"/>
    </reaction>
</comment>
<evidence type="ECO:0000256" key="5">
    <source>
        <dbReference type="ARBA" id="ARBA00022840"/>
    </source>
</evidence>
<dbReference type="GO" id="GO:0005737">
    <property type="term" value="C:cytoplasm"/>
    <property type="evidence" value="ECO:0007669"/>
    <property type="project" value="UniProtKB-SubCell"/>
</dbReference>
<dbReference type="Pfam" id="PF20143">
    <property type="entry name" value="NAD_kinase_C"/>
    <property type="match status" value="1"/>
</dbReference>
<evidence type="ECO:0000256" key="2">
    <source>
        <dbReference type="ARBA" id="ARBA00022679"/>
    </source>
</evidence>
<keyword evidence="1 9" id="KW-0963">Cytoplasm</keyword>
<evidence type="ECO:0000256" key="7">
    <source>
        <dbReference type="ARBA" id="ARBA00023027"/>
    </source>
</evidence>
<feature type="active site" description="Proton acceptor" evidence="9">
    <location>
        <position position="81"/>
    </location>
</feature>
<dbReference type="GO" id="GO:0006741">
    <property type="term" value="P:NADP+ biosynthetic process"/>
    <property type="evidence" value="ECO:0007669"/>
    <property type="project" value="UniProtKB-UniRule"/>
</dbReference>
<evidence type="ECO:0000256" key="1">
    <source>
        <dbReference type="ARBA" id="ARBA00022490"/>
    </source>
</evidence>
<keyword evidence="2 9" id="KW-0808">Transferase</keyword>
<dbReference type="InterPro" id="IPR017437">
    <property type="entry name" value="ATP-NAD_kinase_PpnK-typ_C"/>
</dbReference>
<dbReference type="InterPro" id="IPR002504">
    <property type="entry name" value="NADK"/>
</dbReference>
<protein>
    <recommendedName>
        <fullName evidence="9">NAD kinase</fullName>
        <ecNumber evidence="9">2.7.1.23</ecNumber>
    </recommendedName>
    <alternativeName>
        <fullName evidence="9">ATP-dependent NAD kinase</fullName>
    </alternativeName>
</protein>
<comment type="similarity">
    <text evidence="9">Belongs to the NAD kinase family.</text>
</comment>
<evidence type="ECO:0000256" key="9">
    <source>
        <dbReference type="HAMAP-Rule" id="MF_00361"/>
    </source>
</evidence>
<gene>
    <name evidence="9" type="primary">nadK</name>
    <name evidence="10" type="ORF">BKA15_000954</name>
</gene>
<dbReference type="GO" id="GO:0005524">
    <property type="term" value="F:ATP binding"/>
    <property type="evidence" value="ECO:0007669"/>
    <property type="project" value="UniProtKB-KW"/>
</dbReference>
<dbReference type="PANTHER" id="PTHR20275:SF0">
    <property type="entry name" value="NAD KINASE"/>
    <property type="match status" value="1"/>
</dbReference>
<evidence type="ECO:0000256" key="3">
    <source>
        <dbReference type="ARBA" id="ARBA00022741"/>
    </source>
</evidence>
<dbReference type="EC" id="2.7.1.23" evidence="9"/>
<accession>A0A7Y9I442</accession>
<dbReference type="SUPFAM" id="SSF111331">
    <property type="entry name" value="NAD kinase/diacylglycerol kinase-like"/>
    <property type="match status" value="1"/>
</dbReference>
<dbReference type="NCBIfam" id="NF002892">
    <property type="entry name" value="PRK03372.1"/>
    <property type="match status" value="1"/>
</dbReference>
<keyword evidence="5 9" id="KW-0067">ATP-binding</keyword>
<dbReference type="Gene3D" id="3.40.50.10330">
    <property type="entry name" value="Probable inorganic polyphosphate/atp-NAD kinase, domain 1"/>
    <property type="match status" value="1"/>
</dbReference>
<sequence>MSQAEQVRRRVAVLTHPQRDEAITAASRLVTGLSRHGIISVLPDDDAAVRSGRLSVDVEVVSADAADPIGDCELMIVLGGDGTILRGGEWVVNADIPLLGVNLGHVGFLAEAESSEIDAIVDHIVERSYTVEERSTIDVSVQDGGETWSSFAINEVSIEKAARERMLEVLVEIDGRPLSRWACDGLVVSTPTGSTAYAFSAGGPVIWPEVEALLLVPLSAHALFARPLVLGPSSRVVVQVLDGSQTHAVVWCDGHRTTDVRSAVRIEICQGRHRLRLARLSQSPFTDRLVNKFGLKVEGWRGARRPVNAGPPGE</sequence>
<proteinExistence type="inferred from homology"/>
<dbReference type="GO" id="GO:0051287">
    <property type="term" value="F:NAD binding"/>
    <property type="evidence" value="ECO:0007669"/>
    <property type="project" value="UniProtKB-ARBA"/>
</dbReference>
<feature type="binding site" evidence="9">
    <location>
        <position position="184"/>
    </location>
    <ligand>
        <name>NAD(+)</name>
        <dbReference type="ChEBI" id="CHEBI:57540"/>
    </ligand>
</feature>
<comment type="cofactor">
    <cofactor evidence="9">
        <name>a divalent metal cation</name>
        <dbReference type="ChEBI" id="CHEBI:60240"/>
    </cofactor>
</comment>
<feature type="binding site" evidence="9">
    <location>
        <begin position="154"/>
        <end position="155"/>
    </location>
    <ligand>
        <name>NAD(+)</name>
        <dbReference type="ChEBI" id="CHEBI:57540"/>
    </ligand>
</feature>
<keyword evidence="3 9" id="KW-0547">Nucleotide-binding</keyword>
<dbReference type="Pfam" id="PF01513">
    <property type="entry name" value="NAD_kinase"/>
    <property type="match status" value="1"/>
</dbReference>
<comment type="function">
    <text evidence="9">Involved in the regulation of the intracellular balance of NAD and NADP, and is a key enzyme in the biosynthesis of NADP. Catalyzes specifically the phosphorylation on 2'-hydroxyl of the adenosine moiety of NAD to yield NADP.</text>
</comment>
<dbReference type="GO" id="GO:0003951">
    <property type="term" value="F:NAD+ kinase activity"/>
    <property type="evidence" value="ECO:0007669"/>
    <property type="project" value="UniProtKB-UniRule"/>
</dbReference>
<dbReference type="FunFam" id="2.60.200.30:FF:000007">
    <property type="entry name" value="NAD kinase"/>
    <property type="match status" value="1"/>
</dbReference>
<dbReference type="Gene3D" id="2.60.200.30">
    <property type="entry name" value="Probable inorganic polyphosphate/atp-NAD kinase, domain 2"/>
    <property type="match status" value="1"/>
</dbReference>
<evidence type="ECO:0000256" key="8">
    <source>
        <dbReference type="ARBA" id="ARBA00047925"/>
    </source>
</evidence>
<dbReference type="Proteomes" id="UP000569914">
    <property type="component" value="Unassembled WGS sequence"/>
</dbReference>
<feature type="binding site" evidence="9">
    <location>
        <position position="165"/>
    </location>
    <ligand>
        <name>NAD(+)</name>
        <dbReference type="ChEBI" id="CHEBI:57540"/>
    </ligand>
</feature>
<keyword evidence="11" id="KW-1185">Reference proteome</keyword>
<comment type="subcellular location">
    <subcellularLocation>
        <location evidence="9">Cytoplasm</location>
    </subcellularLocation>
</comment>
<reference evidence="10 11" key="1">
    <citation type="submission" date="2020-07" db="EMBL/GenBank/DDBJ databases">
        <title>Sequencing the genomes of 1000 actinobacteria strains.</title>
        <authorList>
            <person name="Klenk H.-P."/>
        </authorList>
    </citation>
    <scope>NUCLEOTIDE SEQUENCE [LARGE SCALE GENOMIC DNA]</scope>
    <source>
        <strain evidence="10 11">DSM 22083</strain>
    </source>
</reference>
<dbReference type="EMBL" id="JACCBU010000001">
    <property type="protein sequence ID" value="NYE69625.1"/>
    <property type="molecule type" value="Genomic_DNA"/>
</dbReference>
<feature type="binding site" evidence="9">
    <location>
        <begin position="195"/>
        <end position="200"/>
    </location>
    <ligand>
        <name>NAD(+)</name>
        <dbReference type="ChEBI" id="CHEBI:57540"/>
    </ligand>
</feature>
<dbReference type="HAMAP" id="MF_00361">
    <property type="entry name" value="NAD_kinase"/>
    <property type="match status" value="1"/>
</dbReference>
<organism evidence="10 11">
    <name type="scientific">Microlunatus parietis</name>
    <dbReference type="NCBI Taxonomy" id="682979"/>
    <lineage>
        <taxon>Bacteria</taxon>
        <taxon>Bacillati</taxon>
        <taxon>Actinomycetota</taxon>
        <taxon>Actinomycetes</taxon>
        <taxon>Propionibacteriales</taxon>
        <taxon>Propionibacteriaceae</taxon>
        <taxon>Microlunatus</taxon>
    </lineage>
</organism>
<dbReference type="InterPro" id="IPR017438">
    <property type="entry name" value="ATP-NAD_kinase_N"/>
</dbReference>
<evidence type="ECO:0000256" key="6">
    <source>
        <dbReference type="ARBA" id="ARBA00022857"/>
    </source>
</evidence>
<keyword evidence="6 9" id="KW-0521">NADP</keyword>
<dbReference type="GO" id="GO:0019674">
    <property type="term" value="P:NAD+ metabolic process"/>
    <property type="evidence" value="ECO:0007669"/>
    <property type="project" value="InterPro"/>
</dbReference>
<comment type="caution">
    <text evidence="10">The sequence shown here is derived from an EMBL/GenBank/DDBJ whole genome shotgun (WGS) entry which is preliminary data.</text>
</comment>
<feature type="binding site" evidence="9">
    <location>
        <position position="86"/>
    </location>
    <ligand>
        <name>NAD(+)</name>
        <dbReference type="ChEBI" id="CHEBI:57540"/>
    </ligand>
</feature>
<dbReference type="GO" id="GO:0046872">
    <property type="term" value="F:metal ion binding"/>
    <property type="evidence" value="ECO:0007669"/>
    <property type="project" value="UniProtKB-UniRule"/>
</dbReference>
<name>A0A7Y9I442_9ACTN</name>
<dbReference type="PANTHER" id="PTHR20275">
    <property type="entry name" value="NAD KINASE"/>
    <property type="match status" value="1"/>
</dbReference>
<keyword evidence="7 9" id="KW-0520">NAD</keyword>
<evidence type="ECO:0000313" key="11">
    <source>
        <dbReference type="Proteomes" id="UP000569914"/>
    </source>
</evidence>
<feature type="binding site" evidence="9">
    <location>
        <begin position="81"/>
        <end position="82"/>
    </location>
    <ligand>
        <name>NAD(+)</name>
        <dbReference type="ChEBI" id="CHEBI:57540"/>
    </ligand>
</feature>
<keyword evidence="4 9" id="KW-0418">Kinase</keyword>
<evidence type="ECO:0000256" key="4">
    <source>
        <dbReference type="ARBA" id="ARBA00022777"/>
    </source>
</evidence>
<dbReference type="AlphaFoldDB" id="A0A7Y9I442"/>
<dbReference type="RefSeq" id="WP_312878823.1">
    <property type="nucleotide sequence ID" value="NZ_JACCBU010000001.1"/>
</dbReference>
<comment type="caution">
    <text evidence="9">Lacks conserved residue(s) required for the propagation of feature annotation.</text>
</comment>